<dbReference type="EMBL" id="VUOL01000011">
    <property type="protein sequence ID" value="KAA2228219.1"/>
    <property type="molecule type" value="Genomic_DNA"/>
</dbReference>
<reference evidence="3 6" key="2">
    <citation type="submission" date="2019-09" db="EMBL/GenBank/DDBJ databases">
        <title>Draft genome sequence of Pseudomonas brenneri CCUG 51514(T).</title>
        <authorList>
            <person name="Tunovic T."/>
            <person name="Pineiro-Iglesias B."/>
            <person name="Unosson C."/>
            <person name="Inganas E."/>
            <person name="Ohlen M."/>
            <person name="Cardew S."/>
            <person name="Jensie-Markopoulos S."/>
            <person name="Salva-Serra F."/>
            <person name="Jaen-Luchoro D."/>
            <person name="Svensson-Stadler L."/>
            <person name="Chun J."/>
            <person name="Moore E."/>
        </authorList>
    </citation>
    <scope>NUCLEOTIDE SEQUENCE [LARGE SCALE GENOMIC DNA]</scope>
    <source>
        <strain evidence="3 6">CCUG 51514</strain>
    </source>
</reference>
<feature type="region of interest" description="Disordered" evidence="1">
    <location>
        <begin position="1"/>
        <end position="34"/>
    </location>
</feature>
<dbReference type="SMART" id="SM00235">
    <property type="entry name" value="ZnMc"/>
    <property type="match status" value="1"/>
</dbReference>
<dbReference type="AlphaFoldDB" id="A0A5B2UQL5"/>
<keyword evidence="5" id="KW-1185">Reference proteome</keyword>
<dbReference type="InterPro" id="IPR006026">
    <property type="entry name" value="Peptidase_Metallo"/>
</dbReference>
<dbReference type="EMBL" id="LT629800">
    <property type="protein sequence ID" value="SDU82892.1"/>
    <property type="molecule type" value="Genomic_DNA"/>
</dbReference>
<dbReference type="PANTHER" id="PTHR10127">
    <property type="entry name" value="DISCOIDIN, CUB, EGF, LAMININ , AND ZINC METALLOPROTEASE DOMAIN CONTAINING"/>
    <property type="match status" value="1"/>
</dbReference>
<dbReference type="Gene3D" id="3.40.390.10">
    <property type="entry name" value="Collagenase (Catalytic Domain)"/>
    <property type="match status" value="1"/>
</dbReference>
<dbReference type="GO" id="GO:0006508">
    <property type="term" value="P:proteolysis"/>
    <property type="evidence" value="ECO:0007669"/>
    <property type="project" value="UniProtKB-KW"/>
</dbReference>
<dbReference type="InterPro" id="IPR024079">
    <property type="entry name" value="MetalloPept_cat_dom_sf"/>
</dbReference>
<dbReference type="Proteomes" id="UP000325296">
    <property type="component" value="Unassembled WGS sequence"/>
</dbReference>
<evidence type="ECO:0000313" key="3">
    <source>
        <dbReference type="EMBL" id="KAA2228219.1"/>
    </source>
</evidence>
<dbReference type="OrthoDB" id="3669864at2"/>
<evidence type="ECO:0000313" key="4">
    <source>
        <dbReference type="EMBL" id="SDU82892.1"/>
    </source>
</evidence>
<evidence type="ECO:0000313" key="6">
    <source>
        <dbReference type="Proteomes" id="UP000325296"/>
    </source>
</evidence>
<reference evidence="4 5" key="1">
    <citation type="submission" date="2016-10" db="EMBL/GenBank/DDBJ databases">
        <authorList>
            <person name="Varghese N."/>
            <person name="Submissions S."/>
        </authorList>
    </citation>
    <scope>NUCLEOTIDE SEQUENCE [LARGE SCALE GENOMIC DNA]</scope>
    <source>
        <strain evidence="4 5">BS2771</strain>
    </source>
</reference>
<dbReference type="InterPro" id="IPR001506">
    <property type="entry name" value="Peptidase_M12A"/>
</dbReference>
<dbReference type="PANTHER" id="PTHR10127:SF850">
    <property type="entry name" value="METALLOENDOPEPTIDASE"/>
    <property type="match status" value="1"/>
</dbReference>
<protein>
    <submittedName>
        <fullName evidence="4">Astacin (Peptidase family M12A)</fullName>
    </submittedName>
    <submittedName>
        <fullName evidence="3">Matrixin family metalloprotease</fullName>
    </submittedName>
</protein>
<evidence type="ECO:0000313" key="5">
    <source>
        <dbReference type="Proteomes" id="UP000199620"/>
    </source>
</evidence>
<dbReference type="SUPFAM" id="SSF55486">
    <property type="entry name" value="Metalloproteases ('zincins'), catalytic domain"/>
    <property type="match status" value="1"/>
</dbReference>
<dbReference type="Pfam" id="PF01400">
    <property type="entry name" value="Astacin"/>
    <property type="match status" value="1"/>
</dbReference>
<accession>A0A5B2UQL5</accession>
<proteinExistence type="predicted"/>
<keyword evidence="3" id="KW-0645">Protease</keyword>
<sequence>MSLITPLSPNIPIHHPARLSDNTPPERAARKKRGVADISARWPAGIITVALDLKDKKSKALVVDALKEWAHHTPDLRFEVVDGKQGDIRVSDDENIKGNWSDIGTDALWRDKNEPTLHLDRTENSKLFRANALHEFGHALGLLHEHQHPQNTLQWNKQAVHDYFVSDAYPEEIVQRQVLDPVSGPNLQITPYDPKSVMHYAFPAQLTENGHTGSENISLSKGDQEAIRRLYTPQITGAN</sequence>
<keyword evidence="3" id="KW-0482">Metalloprotease</keyword>
<dbReference type="GO" id="GO:0008270">
    <property type="term" value="F:zinc ion binding"/>
    <property type="evidence" value="ECO:0007669"/>
    <property type="project" value="InterPro"/>
</dbReference>
<feature type="domain" description="Peptidase metallopeptidase" evidence="2">
    <location>
        <begin position="38"/>
        <end position="175"/>
    </location>
</feature>
<evidence type="ECO:0000256" key="1">
    <source>
        <dbReference type="SAM" id="MobiDB-lite"/>
    </source>
</evidence>
<dbReference type="RefSeq" id="WP_090290573.1">
    <property type="nucleotide sequence ID" value="NZ_BMNU01000008.1"/>
</dbReference>
<evidence type="ECO:0000259" key="2">
    <source>
        <dbReference type="SMART" id="SM00235"/>
    </source>
</evidence>
<keyword evidence="3" id="KW-0378">Hydrolase</keyword>
<organism evidence="3 6">
    <name type="scientific">Pseudomonas brenneri</name>
    <dbReference type="NCBI Taxonomy" id="129817"/>
    <lineage>
        <taxon>Bacteria</taxon>
        <taxon>Pseudomonadati</taxon>
        <taxon>Pseudomonadota</taxon>
        <taxon>Gammaproteobacteria</taxon>
        <taxon>Pseudomonadales</taxon>
        <taxon>Pseudomonadaceae</taxon>
        <taxon>Pseudomonas</taxon>
    </lineage>
</organism>
<gene>
    <name evidence="3" type="ORF">F1720_19505</name>
    <name evidence="4" type="ORF">SAMN04490181_0150</name>
</gene>
<dbReference type="Proteomes" id="UP000199620">
    <property type="component" value="Chromosome I"/>
</dbReference>
<dbReference type="GO" id="GO:0004222">
    <property type="term" value="F:metalloendopeptidase activity"/>
    <property type="evidence" value="ECO:0007669"/>
    <property type="project" value="InterPro"/>
</dbReference>
<name>A0A5B2UQL5_9PSED</name>